<evidence type="ECO:0000313" key="1">
    <source>
        <dbReference type="EnsemblMetazoa" id="PPA03289.1"/>
    </source>
</evidence>
<dbReference type="PANTHER" id="PTHR36943">
    <property type="entry name" value="CCHC-TYPE DOMAIN-CONTAINING PROTEIN"/>
    <property type="match status" value="1"/>
</dbReference>
<evidence type="ECO:0000313" key="2">
    <source>
        <dbReference type="Proteomes" id="UP000005239"/>
    </source>
</evidence>
<dbReference type="OrthoDB" id="414075at2759"/>
<sequence>MNIFIATNHASQNGRWMIYFVAQDLSNNRDDRQQKTKRKPSLDLLTLSIEDPNSLHYDITYAISNGLILRLILIIQREDSSILMLDGYSRRKNDKLKQRAHSQPFCHICKSHGHSTDDCRYNGLNDESANVVSEDEASLYEYDIDHIEVHAVEVTPKVVPPKCLIQAGIGTTPIEFELDTGSAVSVIGYQTWKALGSPSLQDTHRAAKAYGGQLLRFRGVLQTEVKWGSKQILTRLFVLTIPSPSIWGRESIQKFEMDLGSVYRHGIQRAAESMGSKIDISDLHNDPVLAFQRRNYHPLVINICFLLPAVIPFYYWGENALVAF</sequence>
<dbReference type="InterPro" id="IPR018061">
    <property type="entry name" value="Retropepsins"/>
</dbReference>
<dbReference type="Proteomes" id="UP000005239">
    <property type="component" value="Unassembled WGS sequence"/>
</dbReference>
<dbReference type="EnsemblMetazoa" id="PPA03289.1">
    <property type="protein sequence ID" value="PPA03289.1"/>
    <property type="gene ID" value="WBGene00092843"/>
</dbReference>
<gene>
    <name evidence="1" type="primary">WBGene00092843</name>
</gene>
<dbReference type="PANTHER" id="PTHR36943:SF1">
    <property type="entry name" value="CCHC-TYPE DOMAIN-CONTAINING PROTEIN"/>
    <property type="match status" value="1"/>
</dbReference>
<organism evidence="1 2">
    <name type="scientific">Pristionchus pacificus</name>
    <name type="common">Parasitic nematode worm</name>
    <dbReference type="NCBI Taxonomy" id="54126"/>
    <lineage>
        <taxon>Eukaryota</taxon>
        <taxon>Metazoa</taxon>
        <taxon>Ecdysozoa</taxon>
        <taxon>Nematoda</taxon>
        <taxon>Chromadorea</taxon>
        <taxon>Rhabditida</taxon>
        <taxon>Rhabditina</taxon>
        <taxon>Diplogasteromorpha</taxon>
        <taxon>Diplogasteroidea</taxon>
        <taxon>Neodiplogasteridae</taxon>
        <taxon>Pristionchus</taxon>
    </lineage>
</organism>
<dbReference type="InterPro" id="IPR021109">
    <property type="entry name" value="Peptidase_aspartic_dom_sf"/>
</dbReference>
<accession>A0A8R1Y430</accession>
<name>A0A2A6BN83_PRIPA</name>
<dbReference type="Gene3D" id="2.40.70.10">
    <property type="entry name" value="Acid Proteases"/>
    <property type="match status" value="1"/>
</dbReference>
<dbReference type="SUPFAM" id="SSF50630">
    <property type="entry name" value="Acid proteases"/>
    <property type="match status" value="1"/>
</dbReference>
<dbReference type="AlphaFoldDB" id="A0A2A6BN83"/>
<reference evidence="2" key="1">
    <citation type="journal article" date="2008" name="Nat. Genet.">
        <title>The Pristionchus pacificus genome provides a unique perspective on nematode lifestyle and parasitism.</title>
        <authorList>
            <person name="Dieterich C."/>
            <person name="Clifton S.W."/>
            <person name="Schuster L.N."/>
            <person name="Chinwalla A."/>
            <person name="Delehaunty K."/>
            <person name="Dinkelacker I."/>
            <person name="Fulton L."/>
            <person name="Fulton R."/>
            <person name="Godfrey J."/>
            <person name="Minx P."/>
            <person name="Mitreva M."/>
            <person name="Roeseler W."/>
            <person name="Tian H."/>
            <person name="Witte H."/>
            <person name="Yang S.P."/>
            <person name="Wilson R.K."/>
            <person name="Sommer R.J."/>
        </authorList>
    </citation>
    <scope>NUCLEOTIDE SEQUENCE [LARGE SCALE GENOMIC DNA]</scope>
    <source>
        <strain evidence="2">PS312</strain>
    </source>
</reference>
<accession>A0A2A6BN83</accession>
<dbReference type="Pfam" id="PF00077">
    <property type="entry name" value="RVP"/>
    <property type="match status" value="1"/>
</dbReference>
<proteinExistence type="predicted"/>
<reference evidence="1" key="2">
    <citation type="submission" date="2022-06" db="UniProtKB">
        <authorList>
            <consortium name="EnsemblMetazoa"/>
        </authorList>
    </citation>
    <scope>IDENTIFICATION</scope>
    <source>
        <strain evidence="1">PS312</strain>
    </source>
</reference>
<keyword evidence="2" id="KW-1185">Reference proteome</keyword>
<protein>
    <submittedName>
        <fullName evidence="1">Uncharacterized protein</fullName>
    </submittedName>
</protein>